<evidence type="ECO:0000256" key="2">
    <source>
        <dbReference type="ARBA" id="ARBA00023002"/>
    </source>
</evidence>
<dbReference type="Gene3D" id="3.30.360.10">
    <property type="entry name" value="Dihydrodipicolinate Reductase, domain 2"/>
    <property type="match status" value="1"/>
</dbReference>
<reference evidence="5" key="1">
    <citation type="submission" date="2018-05" db="EMBL/GenBank/DDBJ databases">
        <authorList>
            <person name="Lanie J.A."/>
            <person name="Ng W.-L."/>
            <person name="Kazmierczak K.M."/>
            <person name="Andrzejewski T.M."/>
            <person name="Davidsen T.M."/>
            <person name="Wayne K.J."/>
            <person name="Tettelin H."/>
            <person name="Glass J.I."/>
            <person name="Rusch D."/>
            <person name="Podicherti R."/>
            <person name="Tsui H.-C.T."/>
            <person name="Winkler M.E."/>
        </authorList>
    </citation>
    <scope>NUCLEOTIDE SEQUENCE</scope>
</reference>
<evidence type="ECO:0000259" key="3">
    <source>
        <dbReference type="Pfam" id="PF01408"/>
    </source>
</evidence>
<feature type="domain" description="GFO/IDH/MocA-like oxidoreductase" evidence="4">
    <location>
        <begin position="134"/>
        <end position="247"/>
    </location>
</feature>
<dbReference type="InterPro" id="IPR000683">
    <property type="entry name" value="Gfo/Idh/MocA-like_OxRdtase_N"/>
</dbReference>
<evidence type="ECO:0000259" key="4">
    <source>
        <dbReference type="Pfam" id="PF22725"/>
    </source>
</evidence>
<feature type="domain" description="Gfo/Idh/MocA-like oxidoreductase N-terminal" evidence="3">
    <location>
        <begin position="5"/>
        <end position="119"/>
    </location>
</feature>
<dbReference type="InterPro" id="IPR055170">
    <property type="entry name" value="GFO_IDH_MocA-like_dom"/>
</dbReference>
<name>A0A382I076_9ZZZZ</name>
<gene>
    <name evidence="5" type="ORF">METZ01_LOCUS245471</name>
</gene>
<dbReference type="Gene3D" id="3.40.50.720">
    <property type="entry name" value="NAD(P)-binding Rossmann-like Domain"/>
    <property type="match status" value="1"/>
</dbReference>
<dbReference type="EMBL" id="UINC01064188">
    <property type="protein sequence ID" value="SVB92617.1"/>
    <property type="molecule type" value="Genomic_DNA"/>
</dbReference>
<keyword evidence="2" id="KW-0560">Oxidoreductase</keyword>
<dbReference type="InterPro" id="IPR036291">
    <property type="entry name" value="NAD(P)-bd_dom_sf"/>
</dbReference>
<accession>A0A382I076</accession>
<protein>
    <submittedName>
        <fullName evidence="5">Uncharacterized protein</fullName>
    </submittedName>
</protein>
<dbReference type="GO" id="GO:0016491">
    <property type="term" value="F:oxidoreductase activity"/>
    <property type="evidence" value="ECO:0007669"/>
    <property type="project" value="UniProtKB-KW"/>
</dbReference>
<sequence length="338" mass="38144">MRKLNIGIVACSNVAVKRFIPALQKSRYANLHTIGSRYVEKAHKFADQFNCANYGTYNDVLINKDVDVVYISTPITLREELTVTAIKNNKHVICEKPAFTSFKTASKLADMSKKYNVRILDGWSFKYHKQHEIVKNHIENGTIGEIKNFVGQFTYPHPGPRDIRLNPELCGGVFFDSAGYPVVASRLFIDSKPVSVYCTRHINEKYSVDDYVSLQIQYGKDINAIGIAGFGLHYNSTYSITGTRGRISVLRAYAVPDNMETNITIETNEGIDKIKVPPQNQFLSMIDAFCAQIIDERSSIYNSDNELLMHHSIMDVALTSSIRKKPNSFDSVCPEHLN</sequence>
<dbReference type="Pfam" id="PF01408">
    <property type="entry name" value="GFO_IDH_MocA"/>
    <property type="match status" value="1"/>
</dbReference>
<evidence type="ECO:0000256" key="1">
    <source>
        <dbReference type="ARBA" id="ARBA00010928"/>
    </source>
</evidence>
<organism evidence="5">
    <name type="scientific">marine metagenome</name>
    <dbReference type="NCBI Taxonomy" id="408172"/>
    <lineage>
        <taxon>unclassified sequences</taxon>
        <taxon>metagenomes</taxon>
        <taxon>ecological metagenomes</taxon>
    </lineage>
</organism>
<dbReference type="InterPro" id="IPR050984">
    <property type="entry name" value="Gfo/Idh/MocA_domain"/>
</dbReference>
<dbReference type="GO" id="GO:0000166">
    <property type="term" value="F:nucleotide binding"/>
    <property type="evidence" value="ECO:0007669"/>
    <property type="project" value="InterPro"/>
</dbReference>
<dbReference type="PANTHER" id="PTHR22604:SF105">
    <property type="entry name" value="TRANS-1,2-DIHYDROBENZENE-1,2-DIOL DEHYDROGENASE"/>
    <property type="match status" value="1"/>
</dbReference>
<dbReference type="SUPFAM" id="SSF51735">
    <property type="entry name" value="NAD(P)-binding Rossmann-fold domains"/>
    <property type="match status" value="1"/>
</dbReference>
<dbReference type="AlphaFoldDB" id="A0A382I076"/>
<evidence type="ECO:0000313" key="5">
    <source>
        <dbReference type="EMBL" id="SVB92617.1"/>
    </source>
</evidence>
<dbReference type="SUPFAM" id="SSF55347">
    <property type="entry name" value="Glyceraldehyde-3-phosphate dehydrogenase-like, C-terminal domain"/>
    <property type="match status" value="1"/>
</dbReference>
<proteinExistence type="inferred from homology"/>
<dbReference type="PANTHER" id="PTHR22604">
    <property type="entry name" value="OXIDOREDUCTASES"/>
    <property type="match status" value="1"/>
</dbReference>
<comment type="similarity">
    <text evidence="1">Belongs to the Gfo/Idh/MocA family.</text>
</comment>
<dbReference type="Pfam" id="PF22725">
    <property type="entry name" value="GFO_IDH_MocA_C3"/>
    <property type="match status" value="1"/>
</dbReference>